<feature type="compositionally biased region" description="Polar residues" evidence="1">
    <location>
        <begin position="178"/>
        <end position="189"/>
    </location>
</feature>
<dbReference type="Pfam" id="PF17242">
    <property type="entry name" value="DUF5315"/>
    <property type="match status" value="1"/>
</dbReference>
<feature type="compositionally biased region" description="Basic and acidic residues" evidence="1">
    <location>
        <begin position="28"/>
        <end position="37"/>
    </location>
</feature>
<organism evidence="2 3">
    <name type="scientific">Gomphillus americanus</name>
    <dbReference type="NCBI Taxonomy" id="1940652"/>
    <lineage>
        <taxon>Eukaryota</taxon>
        <taxon>Fungi</taxon>
        <taxon>Dikarya</taxon>
        <taxon>Ascomycota</taxon>
        <taxon>Pezizomycotina</taxon>
        <taxon>Lecanoromycetes</taxon>
        <taxon>OSLEUM clade</taxon>
        <taxon>Ostropomycetidae</taxon>
        <taxon>Ostropales</taxon>
        <taxon>Graphidaceae</taxon>
        <taxon>Gomphilloideae</taxon>
        <taxon>Gomphillus</taxon>
    </lineage>
</organism>
<evidence type="ECO:0000313" key="3">
    <source>
        <dbReference type="Proteomes" id="UP000664169"/>
    </source>
</evidence>
<dbReference type="EMBL" id="CAJPDQ010000004">
    <property type="protein sequence ID" value="CAF9908686.1"/>
    <property type="molecule type" value="Genomic_DNA"/>
</dbReference>
<accession>A0A8H3EL40</accession>
<comment type="caution">
    <text evidence="2">The sequence shown here is derived from an EMBL/GenBank/DDBJ whole genome shotgun (WGS) entry which is preliminary data.</text>
</comment>
<feature type="region of interest" description="Disordered" evidence="1">
    <location>
        <begin position="1"/>
        <end position="92"/>
    </location>
</feature>
<feature type="region of interest" description="Disordered" evidence="1">
    <location>
        <begin position="168"/>
        <end position="225"/>
    </location>
</feature>
<feature type="compositionally biased region" description="Low complexity" evidence="1">
    <location>
        <begin position="9"/>
        <end position="20"/>
    </location>
</feature>
<feature type="compositionally biased region" description="Basic and acidic residues" evidence="1">
    <location>
        <begin position="276"/>
        <end position="297"/>
    </location>
</feature>
<reference evidence="2" key="1">
    <citation type="submission" date="2021-03" db="EMBL/GenBank/DDBJ databases">
        <authorList>
            <person name="Tagirdzhanova G."/>
        </authorList>
    </citation>
    <scope>NUCLEOTIDE SEQUENCE</scope>
</reference>
<evidence type="ECO:0000313" key="2">
    <source>
        <dbReference type="EMBL" id="CAF9908686.1"/>
    </source>
</evidence>
<feature type="region of interest" description="Disordered" evidence="1">
    <location>
        <begin position="257"/>
        <end position="297"/>
    </location>
</feature>
<gene>
    <name evidence="2" type="ORF">GOMPHAMPRED_006266</name>
</gene>
<dbReference type="OrthoDB" id="4158841at2759"/>
<sequence length="297" mass="32174">MTSPKFLQTPASLTSSLSSPMTFGAPLSKERSTERNGGKSNPRTPASLPFDNYSPIKSQRIPPSRSHSQTTGGIFTPRGLGTANQSPTHEPVDETARTNALWAEMRATLAEVEPPAVSSAQHTHFFGPQHAGALEELRTAQIALAQAWARADGDLYEEVVNDLAKDAAAADSVKGSGNVLQNEESSTIRPISKDRPRRRASSTNSTGSISPGASSSAAERDVASARLRREANDEYFYRVSQGVTDVVGKLEEVTKAMDRVERASRSVWSDDEDSVQEERADRTSSGDRDQQDKEKTK</sequence>
<proteinExistence type="predicted"/>
<keyword evidence="3" id="KW-1185">Reference proteome</keyword>
<name>A0A8H3EL40_9LECA</name>
<dbReference type="AlphaFoldDB" id="A0A8H3EL40"/>
<protein>
    <submittedName>
        <fullName evidence="2">Uncharacterized protein</fullName>
    </submittedName>
</protein>
<feature type="compositionally biased region" description="Low complexity" evidence="1">
    <location>
        <begin position="205"/>
        <end position="217"/>
    </location>
</feature>
<dbReference type="Proteomes" id="UP000664169">
    <property type="component" value="Unassembled WGS sequence"/>
</dbReference>
<evidence type="ECO:0000256" key="1">
    <source>
        <dbReference type="SAM" id="MobiDB-lite"/>
    </source>
</evidence>